<gene>
    <name evidence="2" type="ORF">P0Y55_15790</name>
</gene>
<evidence type="ECO:0000313" key="2">
    <source>
        <dbReference type="EMBL" id="WEK54004.1"/>
    </source>
</evidence>
<keyword evidence="1" id="KW-0812">Transmembrane</keyword>
<sequence length="79" mass="8736">MKNREMARVLKWMAMIAIVVGIVVSIMNIAQFNDRNLGLMIGIGFLIGGVQIMMFGIVFPLFQKNQELPLVAASPEEAV</sequence>
<dbReference type="AlphaFoldDB" id="A0AA95EW72"/>
<organism evidence="2 3">
    <name type="scientific">Candidatus Cohnella colombiensis</name>
    <dbReference type="NCBI Taxonomy" id="3121368"/>
    <lineage>
        <taxon>Bacteria</taxon>
        <taxon>Bacillati</taxon>
        <taxon>Bacillota</taxon>
        <taxon>Bacilli</taxon>
        <taxon>Bacillales</taxon>
        <taxon>Paenibacillaceae</taxon>
        <taxon>Cohnella</taxon>
    </lineage>
</organism>
<dbReference type="Proteomes" id="UP001178662">
    <property type="component" value="Chromosome"/>
</dbReference>
<keyword evidence="3" id="KW-1185">Reference proteome</keyword>
<feature type="transmembrane region" description="Helical" evidence="1">
    <location>
        <begin position="37"/>
        <end position="62"/>
    </location>
</feature>
<proteinExistence type="predicted"/>
<keyword evidence="1" id="KW-0472">Membrane</keyword>
<evidence type="ECO:0000313" key="3">
    <source>
        <dbReference type="Proteomes" id="UP001178662"/>
    </source>
</evidence>
<accession>A0AA95EW72</accession>
<feature type="transmembrane region" description="Helical" evidence="1">
    <location>
        <begin position="12"/>
        <end position="31"/>
    </location>
</feature>
<dbReference type="EMBL" id="CP119317">
    <property type="protein sequence ID" value="WEK54004.1"/>
    <property type="molecule type" value="Genomic_DNA"/>
</dbReference>
<evidence type="ECO:0000256" key="1">
    <source>
        <dbReference type="SAM" id="Phobius"/>
    </source>
</evidence>
<name>A0AA95EW72_9BACL</name>
<keyword evidence="1" id="KW-1133">Transmembrane helix</keyword>
<reference evidence="2" key="1">
    <citation type="submission" date="2023-03" db="EMBL/GenBank/DDBJ databases">
        <title>Andean soil-derived lignocellulolytic bacterial consortium as a source of novel taxa and putative plastic-active enzymes.</title>
        <authorList>
            <person name="Diaz-Garcia L."/>
            <person name="Chuvochina M."/>
            <person name="Feuerriegel G."/>
            <person name="Bunk B."/>
            <person name="Sproer C."/>
            <person name="Streit W.R."/>
            <person name="Rodriguez L.M."/>
            <person name="Overmann J."/>
            <person name="Jimenez D.J."/>
        </authorList>
    </citation>
    <scope>NUCLEOTIDE SEQUENCE</scope>
    <source>
        <strain evidence="2">MAG 2441</strain>
    </source>
</reference>
<protein>
    <submittedName>
        <fullName evidence="2">Uncharacterized protein</fullName>
    </submittedName>
</protein>